<evidence type="ECO:0000256" key="3">
    <source>
        <dbReference type="SAM" id="MobiDB-lite"/>
    </source>
</evidence>
<keyword evidence="2" id="KW-1003">Cell membrane</keyword>
<dbReference type="PANTHER" id="PTHR43702:SF13">
    <property type="entry name" value="MONOSACCHARIDE TRANSPORTER, PUTATIVE (AFU_ORTHOLOGUE AFUA_4G06630)-RELATED"/>
    <property type="match status" value="1"/>
</dbReference>
<dbReference type="InterPro" id="IPR049326">
    <property type="entry name" value="Rhodopsin_dom_fungi"/>
</dbReference>
<feature type="transmembrane region" description="Helical" evidence="4">
    <location>
        <begin position="583"/>
        <end position="602"/>
    </location>
</feature>
<feature type="transmembrane region" description="Helical" evidence="4">
    <location>
        <begin position="131"/>
        <end position="153"/>
    </location>
</feature>
<evidence type="ECO:0000256" key="1">
    <source>
        <dbReference type="ARBA" id="ARBA00004429"/>
    </source>
</evidence>
<feature type="region of interest" description="Disordered" evidence="3">
    <location>
        <begin position="307"/>
        <end position="399"/>
    </location>
</feature>
<name>A0AAD5RUF4_9PEZI</name>
<comment type="subcellular location">
    <subcellularLocation>
        <location evidence="1">Cell inner membrane</location>
        <topology evidence="1">Multi-pass membrane protein</topology>
    </subcellularLocation>
</comment>
<feature type="transmembrane region" description="Helical" evidence="4">
    <location>
        <begin position="623"/>
        <end position="645"/>
    </location>
</feature>
<evidence type="ECO:0000313" key="7">
    <source>
        <dbReference type="Proteomes" id="UP001201980"/>
    </source>
</evidence>
<evidence type="ECO:0000313" key="6">
    <source>
        <dbReference type="EMBL" id="KAJ2903548.1"/>
    </source>
</evidence>
<feature type="region of interest" description="Disordered" evidence="3">
    <location>
        <begin position="941"/>
        <end position="960"/>
    </location>
</feature>
<protein>
    <submittedName>
        <fullName evidence="6">MFS general substrate transporter</fullName>
    </submittedName>
</protein>
<feature type="transmembrane region" description="Helical" evidence="4">
    <location>
        <begin position="786"/>
        <end position="807"/>
    </location>
</feature>
<dbReference type="Pfam" id="PF20684">
    <property type="entry name" value="Fung_rhodopsin"/>
    <property type="match status" value="1"/>
</dbReference>
<gene>
    <name evidence="6" type="ORF">MKZ38_009673</name>
</gene>
<dbReference type="Gene3D" id="1.20.1250.20">
    <property type="entry name" value="MFS general substrate transporter like domains"/>
    <property type="match status" value="2"/>
</dbReference>
<organism evidence="6 7">
    <name type="scientific">Zalerion maritima</name>
    <dbReference type="NCBI Taxonomy" id="339359"/>
    <lineage>
        <taxon>Eukaryota</taxon>
        <taxon>Fungi</taxon>
        <taxon>Dikarya</taxon>
        <taxon>Ascomycota</taxon>
        <taxon>Pezizomycotina</taxon>
        <taxon>Sordariomycetes</taxon>
        <taxon>Lulworthiomycetidae</taxon>
        <taxon>Lulworthiales</taxon>
        <taxon>Lulworthiaceae</taxon>
        <taxon>Zalerion</taxon>
    </lineage>
</organism>
<feature type="transmembrane region" description="Helical" evidence="4">
    <location>
        <begin position="819"/>
        <end position="839"/>
    </location>
</feature>
<evidence type="ECO:0000256" key="2">
    <source>
        <dbReference type="ARBA" id="ARBA00022475"/>
    </source>
</evidence>
<dbReference type="Proteomes" id="UP001201980">
    <property type="component" value="Unassembled WGS sequence"/>
</dbReference>
<dbReference type="InterPro" id="IPR050375">
    <property type="entry name" value="MFS_TsgA-like"/>
</dbReference>
<dbReference type="PANTHER" id="PTHR43702">
    <property type="entry name" value="L-FUCOSE-PROTON SYMPORTER"/>
    <property type="match status" value="1"/>
</dbReference>
<keyword evidence="4" id="KW-1133">Transmembrane helix</keyword>
<feature type="transmembrane region" description="Helical" evidence="4">
    <location>
        <begin position="845"/>
        <end position="867"/>
    </location>
</feature>
<reference evidence="6" key="1">
    <citation type="submission" date="2022-07" db="EMBL/GenBank/DDBJ databases">
        <title>Draft genome sequence of Zalerion maritima ATCC 34329, a (micro)plastics degrading marine fungus.</title>
        <authorList>
            <person name="Paco A."/>
            <person name="Goncalves M.F.M."/>
            <person name="Rocha-Santos T.A.P."/>
            <person name="Alves A."/>
        </authorList>
    </citation>
    <scope>NUCLEOTIDE SEQUENCE</scope>
    <source>
        <strain evidence="6">ATCC 34329</strain>
    </source>
</reference>
<feature type="transmembrane region" description="Helical" evidence="4">
    <location>
        <begin position="879"/>
        <end position="901"/>
    </location>
</feature>
<feature type="transmembrane region" description="Helical" evidence="4">
    <location>
        <begin position="556"/>
        <end position="577"/>
    </location>
</feature>
<feature type="transmembrane region" description="Helical" evidence="4">
    <location>
        <begin position="472"/>
        <end position="496"/>
    </location>
</feature>
<feature type="transmembrane region" description="Helical" evidence="4">
    <location>
        <begin position="173"/>
        <end position="198"/>
    </location>
</feature>
<feature type="transmembrane region" description="Helical" evidence="4">
    <location>
        <begin position="20"/>
        <end position="40"/>
    </location>
</feature>
<feature type="compositionally biased region" description="Low complexity" evidence="3">
    <location>
        <begin position="380"/>
        <end position="393"/>
    </location>
</feature>
<feature type="transmembrane region" description="Helical" evidence="4">
    <location>
        <begin position="210"/>
        <end position="232"/>
    </location>
</feature>
<proteinExistence type="predicted"/>
<keyword evidence="4" id="KW-0472">Membrane</keyword>
<dbReference type="InterPro" id="IPR036259">
    <property type="entry name" value="MFS_trans_sf"/>
</dbReference>
<keyword evidence="4" id="KW-0812">Transmembrane</keyword>
<dbReference type="GO" id="GO:0005886">
    <property type="term" value="C:plasma membrane"/>
    <property type="evidence" value="ECO:0007669"/>
    <property type="project" value="UniProtKB-SubCell"/>
</dbReference>
<accession>A0AAD5RUF4</accession>
<feature type="transmembrane region" description="Helical" evidence="4">
    <location>
        <begin position="665"/>
        <end position="684"/>
    </location>
</feature>
<evidence type="ECO:0000259" key="5">
    <source>
        <dbReference type="Pfam" id="PF20684"/>
    </source>
</evidence>
<feature type="transmembrane region" description="Helical" evidence="4">
    <location>
        <begin position="52"/>
        <end position="77"/>
    </location>
</feature>
<feature type="transmembrane region" description="Helical" evidence="4">
    <location>
        <begin position="97"/>
        <end position="119"/>
    </location>
</feature>
<dbReference type="AlphaFoldDB" id="A0AAD5RUF4"/>
<comment type="caution">
    <text evidence="6">The sequence shown here is derived from an EMBL/GenBank/DDBJ whole genome shotgun (WGS) entry which is preliminary data.</text>
</comment>
<feature type="transmembrane region" description="Helical" evidence="4">
    <location>
        <begin position="516"/>
        <end position="535"/>
    </location>
</feature>
<dbReference type="SUPFAM" id="SSF103473">
    <property type="entry name" value="MFS general substrate transporter"/>
    <property type="match status" value="1"/>
</dbReference>
<feature type="transmembrane region" description="Helical" evidence="4">
    <location>
        <begin position="907"/>
        <end position="927"/>
    </location>
</feature>
<feature type="compositionally biased region" description="Polar residues" evidence="3">
    <location>
        <begin position="363"/>
        <end position="379"/>
    </location>
</feature>
<dbReference type="EMBL" id="JAKWBI020000078">
    <property type="protein sequence ID" value="KAJ2903548.1"/>
    <property type="molecule type" value="Genomic_DNA"/>
</dbReference>
<evidence type="ECO:0000256" key="4">
    <source>
        <dbReference type="SAM" id="Phobius"/>
    </source>
</evidence>
<feature type="transmembrane region" description="Helical" evidence="4">
    <location>
        <begin position="710"/>
        <end position="730"/>
    </location>
</feature>
<sequence>MSIANSTTTTNFPDRAPTVFAVTTATLCLSSVFVAARVYCRTWLVKRVGLDDYFIIAAWFLAFGLSFSIDFATHHGLGRHDENIDPADYDELRISEYAFSILYNPALMLTKTSILLFFLRISKDTQPVMKWVSRALLAIVNLAGTILTLLNIFQCKPISAAFRTHSDAKCIPLLTEFVCAAPVNIVTDLAILALPIPVLTGITLPPKQKYILILTFAIWIFVTIVDVIRVYYLQKAISGVPTSVSDDSNAIFGTEDDFAWNASISLMWSAIEVNVGMTCACIPTLKPLIMKLLPDMLIDPSRMRSANTTRASFVPEPPSPEGYREPRPSVIKLPPIGEPTVPSLARQQRPRPAQPVPVDLPIPNQTKDFSPTSATGAGFNSNDNSNGNSNNHSAAEGRDADVHPSEYMDFITALNSDPFPSNETRRGTVATGISKANTLGTHGSMRESKGVYFGFVNMGKPKTMLHVSAADSFKYCTVVTILFFLWGVSYGFLYTLNNAVAAIADLSVAQTLGLTSAYFGGGYFFGPLVVGEWILRHDEHRRTTRKKSSPAEMQIGGFKATFILGLCIYGIGTITLWPSAVLTSWAGFMFSHFVVGFGLAVLETAANPFIALCGPTEYSEMRLLFSQGVQGIGSVLSSLLAQRVFFKNLGSRENIDSRTLIDVQWTYLAITLLCVFLALFFYYMPLPEVTDAELEEAADKIRVNPRKKSVGGLALRTWSLILAIMTQWTYLAAQENVNIFFHGLLTINLPGQTFATNLDGISVTGVGAAEDAANRALGLNLAVSEYLLIAHTALAVSRFAVGYLAYLSPTNSKIPEPRTILLISTLLSLLFGALTVFLSPSNPNMLVIPAVLFFFAEGPIWPLTFALGLRGQGNRTKRAAAFITMGGSGPAFFPFVVYAIVDRGGSIHTAFVVVVVLLTVTCIYPLLLHVSPDAVLLVDPPARHPGEGERSPHVKTRRDTELGLGGLNETLAQRKRRLSGSTLMGTWNFSWKKDRKRSTTSESGS</sequence>
<feature type="domain" description="Rhodopsin" evidence="5">
    <location>
        <begin position="36"/>
        <end position="290"/>
    </location>
</feature>
<keyword evidence="7" id="KW-1185">Reference proteome</keyword>